<evidence type="ECO:0000313" key="1">
    <source>
        <dbReference type="EMBL" id="CAI9962171.1"/>
    </source>
</evidence>
<organism evidence="1">
    <name type="scientific">Hexamita inflata</name>
    <dbReference type="NCBI Taxonomy" id="28002"/>
    <lineage>
        <taxon>Eukaryota</taxon>
        <taxon>Metamonada</taxon>
        <taxon>Diplomonadida</taxon>
        <taxon>Hexamitidae</taxon>
        <taxon>Hexamitinae</taxon>
        <taxon>Hexamita</taxon>
    </lineage>
</organism>
<reference evidence="1" key="1">
    <citation type="submission" date="2023-06" db="EMBL/GenBank/DDBJ databases">
        <authorList>
            <person name="Kurt Z."/>
        </authorList>
    </citation>
    <scope>NUCLEOTIDE SEQUENCE</scope>
</reference>
<gene>
    <name evidence="2" type="ORF">HINF_LOCUS3900</name>
    <name evidence="1" type="ORF">HINF_LOCUS49816</name>
</gene>
<proteinExistence type="predicted"/>
<dbReference type="Proteomes" id="UP001642409">
    <property type="component" value="Unassembled WGS sequence"/>
</dbReference>
<accession>A0AA86URV2</accession>
<reference evidence="2 3" key="2">
    <citation type="submission" date="2024-07" db="EMBL/GenBank/DDBJ databases">
        <authorList>
            <person name="Akdeniz Z."/>
        </authorList>
    </citation>
    <scope>NUCLEOTIDE SEQUENCE [LARGE SCALE GENOMIC DNA]</scope>
</reference>
<evidence type="ECO:0000313" key="2">
    <source>
        <dbReference type="EMBL" id="CAL5976606.1"/>
    </source>
</evidence>
<evidence type="ECO:0000313" key="3">
    <source>
        <dbReference type="Proteomes" id="UP001642409"/>
    </source>
</evidence>
<dbReference type="AlphaFoldDB" id="A0AA86URV2"/>
<comment type="caution">
    <text evidence="1">The sequence shown here is derived from an EMBL/GenBank/DDBJ whole genome shotgun (WGS) entry which is preliminary data.</text>
</comment>
<dbReference type="EMBL" id="CAXDID020000007">
    <property type="protein sequence ID" value="CAL5976606.1"/>
    <property type="molecule type" value="Genomic_DNA"/>
</dbReference>
<dbReference type="EMBL" id="CATOUU010000952">
    <property type="protein sequence ID" value="CAI9962171.1"/>
    <property type="molecule type" value="Genomic_DNA"/>
</dbReference>
<name>A0AA86URV2_9EUKA</name>
<protein>
    <submittedName>
        <fullName evidence="2">Hypothetical_protein</fullName>
    </submittedName>
</protein>
<keyword evidence="3" id="KW-1185">Reference proteome</keyword>
<sequence length="112" mass="12702">MLLEQSYSSIFSLSKILNLKPTNWQLGRSTKLLNPRVGTVAVAGGSSVSFSLFLSLRFPAFLLSLKDEVEYIKFDKISTAIWMLRFQNIIELNGFQAQVSSNKNMNRAMEYT</sequence>